<dbReference type="EMBL" id="RXIC02000022">
    <property type="protein sequence ID" value="KAB1217122.1"/>
    <property type="molecule type" value="Genomic_DNA"/>
</dbReference>
<keyword evidence="3" id="KW-1185">Reference proteome</keyword>
<evidence type="ECO:0000313" key="2">
    <source>
        <dbReference type="EMBL" id="KAB1217122.1"/>
    </source>
</evidence>
<name>A0A6A1VVY2_9ROSI</name>
<gene>
    <name evidence="2" type="ORF">CJ030_MR4G021199</name>
</gene>
<dbReference type="InterPro" id="IPR039312">
    <property type="entry name" value="ZPR"/>
</dbReference>
<comment type="caution">
    <text evidence="2">The sequence shown here is derived from an EMBL/GenBank/DDBJ whole genome shotgun (WGS) entry which is preliminary data.</text>
</comment>
<protein>
    <recommendedName>
        <fullName evidence="4">Protein LITTLE ZIPPER 1</fullName>
    </recommendedName>
</protein>
<sequence length="105" mass="12282">MCINNAGSVPTGLVHSSARKQRSERSKVQVHGLITRRRCDEKIEKDIELKNLKLYLENRSIIQENEKLRRKASLLHEENLTLMYELQKKFPNLDRVSSPLLLDKK</sequence>
<dbReference type="OrthoDB" id="1918054at2759"/>
<proteinExistence type="predicted"/>
<accession>A0A6A1VVY2</accession>
<dbReference type="PANTHER" id="PTHR33601:SF21">
    <property type="entry name" value="PROTEIN LITTLE ZIPPER 1-LIKE"/>
    <property type="match status" value="1"/>
</dbReference>
<dbReference type="AlphaFoldDB" id="A0A6A1VVY2"/>
<organism evidence="2 3">
    <name type="scientific">Morella rubra</name>
    <name type="common">Chinese bayberry</name>
    <dbReference type="NCBI Taxonomy" id="262757"/>
    <lineage>
        <taxon>Eukaryota</taxon>
        <taxon>Viridiplantae</taxon>
        <taxon>Streptophyta</taxon>
        <taxon>Embryophyta</taxon>
        <taxon>Tracheophyta</taxon>
        <taxon>Spermatophyta</taxon>
        <taxon>Magnoliopsida</taxon>
        <taxon>eudicotyledons</taxon>
        <taxon>Gunneridae</taxon>
        <taxon>Pentapetalae</taxon>
        <taxon>rosids</taxon>
        <taxon>fabids</taxon>
        <taxon>Fagales</taxon>
        <taxon>Myricaceae</taxon>
        <taxon>Morella</taxon>
    </lineage>
</organism>
<evidence type="ECO:0008006" key="4">
    <source>
        <dbReference type="Google" id="ProtNLM"/>
    </source>
</evidence>
<feature type="region of interest" description="Disordered" evidence="1">
    <location>
        <begin position="1"/>
        <end position="27"/>
    </location>
</feature>
<dbReference type="PANTHER" id="PTHR33601">
    <property type="entry name" value="PROTEIN LITTLE ZIPPER 4"/>
    <property type="match status" value="1"/>
</dbReference>
<evidence type="ECO:0000256" key="1">
    <source>
        <dbReference type="SAM" id="MobiDB-lite"/>
    </source>
</evidence>
<reference evidence="2 3" key="1">
    <citation type="journal article" date="2019" name="Plant Biotechnol. J.">
        <title>The red bayberry genome and genetic basis of sex determination.</title>
        <authorList>
            <person name="Jia H.M."/>
            <person name="Jia H.J."/>
            <person name="Cai Q.L."/>
            <person name="Wang Y."/>
            <person name="Zhao H.B."/>
            <person name="Yang W.F."/>
            <person name="Wang G.Y."/>
            <person name="Li Y.H."/>
            <person name="Zhan D.L."/>
            <person name="Shen Y.T."/>
            <person name="Niu Q.F."/>
            <person name="Chang L."/>
            <person name="Qiu J."/>
            <person name="Zhao L."/>
            <person name="Xie H.B."/>
            <person name="Fu W.Y."/>
            <person name="Jin J."/>
            <person name="Li X.W."/>
            <person name="Jiao Y."/>
            <person name="Zhou C.C."/>
            <person name="Tu T."/>
            <person name="Chai C.Y."/>
            <person name="Gao J.L."/>
            <person name="Fan L.J."/>
            <person name="van de Weg E."/>
            <person name="Wang J.Y."/>
            <person name="Gao Z.S."/>
        </authorList>
    </citation>
    <scope>NUCLEOTIDE SEQUENCE [LARGE SCALE GENOMIC DNA]</scope>
    <source>
        <tissue evidence="2">Leaves</tissue>
    </source>
</reference>
<evidence type="ECO:0000313" key="3">
    <source>
        <dbReference type="Proteomes" id="UP000516437"/>
    </source>
</evidence>
<dbReference type="Proteomes" id="UP000516437">
    <property type="component" value="Chromosome 4"/>
</dbReference>